<comment type="cofactor">
    <cofactor evidence="5">
        <name>FAD</name>
        <dbReference type="ChEBI" id="CHEBI:57692"/>
    </cofactor>
    <text evidence="5">Binds 4 FAD per tetramer. Each FAD binding site is formed by three monomers.</text>
</comment>
<feature type="binding site" evidence="5">
    <location>
        <begin position="165"/>
        <end position="167"/>
    </location>
    <ligand>
        <name>FAD</name>
        <dbReference type="ChEBI" id="CHEBI:57692"/>
        <note>ligand shared between neighboring subunits</note>
    </ligand>
</feature>
<evidence type="ECO:0000313" key="7">
    <source>
        <dbReference type="Proteomes" id="UP001218629"/>
    </source>
</evidence>
<feature type="binding site" evidence="5">
    <location>
        <position position="46"/>
    </location>
    <ligand>
        <name>FAD</name>
        <dbReference type="ChEBI" id="CHEBI:57692"/>
        <note>ligand shared between neighboring subunits</note>
    </ligand>
</feature>
<evidence type="ECO:0000256" key="5">
    <source>
        <dbReference type="HAMAP-Rule" id="MF_01408"/>
    </source>
</evidence>
<feature type="binding site" evidence="5">
    <location>
        <position position="171"/>
    </location>
    <ligand>
        <name>FAD</name>
        <dbReference type="ChEBI" id="CHEBI:57692"/>
        <note>ligand shared between neighboring subunits</note>
    </ligand>
</feature>
<keyword evidence="4 5" id="KW-0274">FAD</keyword>
<organism evidence="6 7">
    <name type="scientific">Streptomyces yunnanensis</name>
    <dbReference type="NCBI Taxonomy" id="156453"/>
    <lineage>
        <taxon>Bacteria</taxon>
        <taxon>Bacillati</taxon>
        <taxon>Actinomycetota</taxon>
        <taxon>Actinomycetes</taxon>
        <taxon>Kitasatosporales</taxon>
        <taxon>Streptomycetaceae</taxon>
        <taxon>Streptomyces</taxon>
    </lineage>
</organism>
<reference evidence="6 7" key="1">
    <citation type="submission" date="2022-03" db="EMBL/GenBank/DDBJ databases">
        <title>Streptomyces yunnanensis P86,complete genome.</title>
        <authorList>
            <person name="Chen S."/>
            <person name="Zhang Q."/>
        </authorList>
    </citation>
    <scope>NUCLEOTIDE SEQUENCE [LARGE SCALE GENOMIC DNA]</scope>
    <source>
        <strain evidence="6 7">P86</strain>
    </source>
</reference>
<dbReference type="Pfam" id="PF02511">
    <property type="entry name" value="Thy1"/>
    <property type="match status" value="1"/>
</dbReference>
<dbReference type="PANTHER" id="PTHR34934">
    <property type="entry name" value="FLAVIN-DEPENDENT THYMIDYLATE SYNTHASE"/>
    <property type="match status" value="1"/>
</dbReference>
<evidence type="ECO:0000256" key="2">
    <source>
        <dbReference type="ARBA" id="ARBA00022630"/>
    </source>
</evidence>
<feature type="binding site" evidence="5">
    <location>
        <begin position="69"/>
        <end position="71"/>
    </location>
    <ligand>
        <name>FAD</name>
        <dbReference type="ChEBI" id="CHEBI:57692"/>
        <note>ligand shared between neighboring subunits</note>
    </ligand>
</feature>
<dbReference type="GO" id="GO:0050797">
    <property type="term" value="F:thymidylate synthase (FAD) activity"/>
    <property type="evidence" value="ECO:0007669"/>
    <property type="project" value="UniProtKB-EC"/>
</dbReference>
<comment type="function">
    <text evidence="5">Catalyzes the reductive methylation of 2'-deoxyuridine-5'-monophosphate (dUMP) to 2'-deoxythymidine-5'-monophosphate (dTMP) while utilizing 5,10-methylenetetrahydrofolate (mTHF) as the methyl donor, and NADPH and FADH(2) as the reductant.</text>
</comment>
<keyword evidence="2 5" id="KW-0285">Flavoprotein</keyword>
<keyword evidence="5" id="KW-0521">NADP</keyword>
<evidence type="ECO:0000256" key="1">
    <source>
        <dbReference type="ARBA" id="ARBA00022603"/>
    </source>
</evidence>
<feature type="binding site" description="in other chain" evidence="5">
    <location>
        <position position="149"/>
    </location>
    <ligand>
        <name>dUMP</name>
        <dbReference type="ChEBI" id="CHEBI:246422"/>
        <note>ligand shared between dimeric partners</note>
    </ligand>
</feature>
<keyword evidence="7" id="KW-1185">Reference proteome</keyword>
<feature type="binding site" evidence="5">
    <location>
        <position position="77"/>
    </location>
    <ligand>
        <name>FAD</name>
        <dbReference type="ChEBI" id="CHEBI:57692"/>
        <note>ligand shared between neighboring subunits</note>
    </ligand>
</feature>
<dbReference type="Proteomes" id="UP001218629">
    <property type="component" value="Chromosome"/>
</dbReference>
<dbReference type="PANTHER" id="PTHR34934:SF1">
    <property type="entry name" value="FLAVIN-DEPENDENT THYMIDYLATE SYNTHASE"/>
    <property type="match status" value="1"/>
</dbReference>
<dbReference type="Gene3D" id="3.30.1360.170">
    <property type="match status" value="1"/>
</dbReference>
<accession>A0ABY8AKQ7</accession>
<comment type="pathway">
    <text evidence="5">Pyrimidine metabolism; dTTP biosynthesis.</text>
</comment>
<comment type="catalytic activity">
    <reaction evidence="5">
        <text>dUMP + (6R)-5,10-methylene-5,6,7,8-tetrahydrofolate + NADPH + H(+) = dTMP + (6S)-5,6,7,8-tetrahydrofolate + NADP(+)</text>
        <dbReference type="Rhea" id="RHEA:29043"/>
        <dbReference type="ChEBI" id="CHEBI:15378"/>
        <dbReference type="ChEBI" id="CHEBI:15636"/>
        <dbReference type="ChEBI" id="CHEBI:57453"/>
        <dbReference type="ChEBI" id="CHEBI:57783"/>
        <dbReference type="ChEBI" id="CHEBI:58349"/>
        <dbReference type="ChEBI" id="CHEBI:63528"/>
        <dbReference type="ChEBI" id="CHEBI:246422"/>
        <dbReference type="EC" id="2.1.1.148"/>
    </reaction>
</comment>
<dbReference type="CDD" id="cd20175">
    <property type="entry name" value="ThyX"/>
    <property type="match status" value="1"/>
</dbReference>
<dbReference type="EMBL" id="CP095749">
    <property type="protein sequence ID" value="WEB45568.1"/>
    <property type="molecule type" value="Genomic_DNA"/>
</dbReference>
<name>A0ABY8AKQ7_9ACTN</name>
<comment type="subunit">
    <text evidence="5">Homotetramer.</text>
</comment>
<keyword evidence="1 5" id="KW-0489">Methyltransferase</keyword>
<dbReference type="NCBIfam" id="TIGR02170">
    <property type="entry name" value="thyX"/>
    <property type="match status" value="1"/>
</dbReference>
<feature type="binding site" evidence="5">
    <location>
        <begin position="66"/>
        <end position="69"/>
    </location>
    <ligand>
        <name>dUMP</name>
        <dbReference type="ChEBI" id="CHEBI:246422"/>
        <note>ligand shared between dimeric partners</note>
    </ligand>
</feature>
<feature type="binding site" description="in other chain" evidence="5">
    <location>
        <begin position="77"/>
        <end position="81"/>
    </location>
    <ligand>
        <name>dUMP</name>
        <dbReference type="ChEBI" id="CHEBI:246422"/>
        <note>ligand shared between dimeric partners</note>
    </ligand>
</feature>
<dbReference type="RefSeq" id="WP_275311697.1">
    <property type="nucleotide sequence ID" value="NZ_CP095749.1"/>
</dbReference>
<sequence>MTVELIDSMGGDHSIIRAARVSSGTAGDDKKDCGLLNMLMRDRHGSPFEAVTIQFKIECPIFVAREFFRHRIASYNEVSGRYKVLESVFYVPSAERPLRQVGKPGAYTFEQGDYKQMQATHAEHMRMATEAWGSYEHLLKHDVAREVARNVLPLSLYTSFYVTMNARSLMNFLSLRATHENTTVPTFPLHEIEMVAHQMEDEFKKVCPITQELFNHHGRVCP</sequence>
<evidence type="ECO:0000313" key="6">
    <source>
        <dbReference type="EMBL" id="WEB45568.1"/>
    </source>
</evidence>
<feature type="active site" description="Involved in ionization of N3 of dUMP, leading to its activation" evidence="5">
    <location>
        <position position="176"/>
    </location>
</feature>
<keyword evidence="3 5" id="KW-0545">Nucleotide biosynthesis</keyword>
<proteinExistence type="inferred from homology"/>
<dbReference type="InterPro" id="IPR003669">
    <property type="entry name" value="Thymidylate_synthase_ThyX"/>
</dbReference>
<evidence type="ECO:0000256" key="4">
    <source>
        <dbReference type="ARBA" id="ARBA00022827"/>
    </source>
</evidence>
<gene>
    <name evidence="5 6" type="primary">thyX</name>
    <name evidence="6" type="ORF">MOV08_05095</name>
</gene>
<protein>
    <recommendedName>
        <fullName evidence="5">Flavin-dependent thymidylate synthase</fullName>
        <shortName evidence="5">FDTS</shortName>
        <ecNumber evidence="5">2.1.1.148</ecNumber>
    </recommendedName>
    <alternativeName>
        <fullName evidence="5">FAD-dependent thymidylate synthase</fullName>
    </alternativeName>
    <alternativeName>
        <fullName evidence="5">Thymidylate synthase ThyX</fullName>
        <shortName evidence="5">TS</shortName>
        <shortName evidence="5">TSase</shortName>
    </alternativeName>
</protein>
<dbReference type="SUPFAM" id="SSF69796">
    <property type="entry name" value="Thymidylate synthase-complementing protein Thy1"/>
    <property type="match status" value="1"/>
</dbReference>
<keyword evidence="5 6" id="KW-0808">Transferase</keyword>
<dbReference type="GO" id="GO:0032259">
    <property type="term" value="P:methylation"/>
    <property type="evidence" value="ECO:0007669"/>
    <property type="project" value="UniProtKB-KW"/>
</dbReference>
<feature type="binding site" evidence="5">
    <location>
        <position position="176"/>
    </location>
    <ligand>
        <name>dUMP</name>
        <dbReference type="ChEBI" id="CHEBI:246422"/>
        <note>ligand shared between dimeric partners</note>
    </ligand>
</feature>
<dbReference type="EC" id="2.1.1.148" evidence="5"/>
<dbReference type="InterPro" id="IPR036098">
    <property type="entry name" value="Thymidylate_synthase_ThyX_sf"/>
</dbReference>
<dbReference type="HAMAP" id="MF_01408">
    <property type="entry name" value="ThyX"/>
    <property type="match status" value="1"/>
</dbReference>
<comment type="similarity">
    <text evidence="5">Belongs to the thymidylate synthase ThyX family.</text>
</comment>
<evidence type="ECO:0000256" key="3">
    <source>
        <dbReference type="ARBA" id="ARBA00022727"/>
    </source>
</evidence>
<dbReference type="PROSITE" id="PS51331">
    <property type="entry name" value="THYX"/>
    <property type="match status" value="1"/>
</dbReference>